<name>A0A0C3CYC4_HEBCY</name>
<evidence type="ECO:0000259" key="10">
    <source>
        <dbReference type="PROSITE" id="PS50089"/>
    </source>
</evidence>
<dbReference type="GO" id="GO:0008270">
    <property type="term" value="F:zinc ion binding"/>
    <property type="evidence" value="ECO:0007669"/>
    <property type="project" value="UniProtKB-KW"/>
</dbReference>
<sequence length="1089" mass="113720">MGQSSSRYRDSPLPPAPPTRSTPPNAVAGASTDLSPDSSSDVVPDTPTHPRSRRSSFRKTMLKLVKPSRRINSDSGDVRRSWRNSRRWSVAPSSSTPTLAEPPPTSSSDVSTAGPSTLDPRPADKGKQREISLPEEEELSNDATLDQASPQPANPTNPHADTLPSVVEPSHAAAETDSEPLLVDNSPVEDNGSDLPSEVTLPVQGNEPSPLPGAQPPSPQPRHFPPPGTLVVVQGIVHTTDVSRATSPPPDNNASNSNARPASGLAAGSEQTRTRSRNRLSALLRPRSTSSRPSSTVITDPTTIPSPPELESPPLSGSESSSEASTQTDVTTPVVNENVDSPQQDQLADTPPPATENRVPSISSSSIDVLGTLLSVAAAATAASLLTGSSEPILSSGLAPPNPGASSPPGSPPLPTSSPSSASLPNLPAYHRPPSPNTGVPDISAAGRAERMRQAWGTIRERLGLRPSAPPPADHAMGNLDHGNPGGDTDSPSVVNGEESLASATPDTRELMLAEMARAFNIGLGLNGLGGMAPAAPDATGAAEQDAAEGSTEVTGGAAATPEGDPLPHSQSHPSPPPGVTMPPEGSFERFLIDLQIDLRAALTQAEDGPQPERHRQPFQQPESQRVERSGSPVLNVEHPIADALVASPSTNSTSPQPPQSEIPNSDPQGRASSSDDSSYVDMPVLSYVSDSDSELDEEEHDGEEYDDDDDFHSAEHGPPGESLHGQTRTTLPGTGRIDASGRINWWRLYRFPPIVSPRTDTAGPSPTGLGPISPLNTGASLPNPHTPDSTISTASNSTPTTPASSSTMEQTPQPTPANVPTPAHAPDPSPSRLPLNSVVPVIVVGLQSVNSEWRHDIPSPGQNEGVAFWGGNGPENPAGENGGDDDDLDGWGGQRPVGSGANPSPDEGRGRGRAQGWQSRAANAIRNLRPGRRTADAGTGAQAPIIAPGSRTFLIYVIGGYYPPDHSIVTGGSNILDSFEALLELADLLGQVKPPTATKEDIDKSGLAIIKASELPQHEKDGKVSSNCLDRCLICLDDYADDDDVRVMTCRHAFHKGCVDEWLQRGRNNCPACRSTGVSNDPQPMPTA</sequence>
<feature type="compositionally biased region" description="Basic and acidic residues" evidence="9">
    <location>
        <begin position="448"/>
        <end position="464"/>
    </location>
</feature>
<evidence type="ECO:0000256" key="8">
    <source>
        <dbReference type="PROSITE-ProRule" id="PRU00175"/>
    </source>
</evidence>
<evidence type="ECO:0000256" key="3">
    <source>
        <dbReference type="ARBA" id="ARBA00022679"/>
    </source>
</evidence>
<feature type="compositionally biased region" description="Low complexity" evidence="9">
    <location>
        <begin position="417"/>
        <end position="429"/>
    </location>
</feature>
<dbReference type="GO" id="GO:0061630">
    <property type="term" value="F:ubiquitin protein ligase activity"/>
    <property type="evidence" value="ECO:0007669"/>
    <property type="project" value="UniProtKB-EC"/>
</dbReference>
<comment type="catalytic activity">
    <reaction evidence="1">
        <text>S-ubiquitinyl-[E2 ubiquitin-conjugating enzyme]-L-cysteine + [acceptor protein]-L-lysine = [E2 ubiquitin-conjugating enzyme]-L-cysteine + N(6)-ubiquitinyl-[acceptor protein]-L-lysine.</text>
        <dbReference type="EC" id="2.3.2.27"/>
    </reaction>
</comment>
<evidence type="ECO:0000256" key="6">
    <source>
        <dbReference type="ARBA" id="ARBA00022786"/>
    </source>
</evidence>
<dbReference type="PANTHER" id="PTHR22937">
    <property type="entry name" value="E3 UBIQUITIN-PROTEIN LIGASE RNF165"/>
    <property type="match status" value="1"/>
</dbReference>
<feature type="domain" description="RING-type" evidence="10">
    <location>
        <begin position="1033"/>
        <end position="1075"/>
    </location>
</feature>
<organism evidence="11 12">
    <name type="scientific">Hebeloma cylindrosporum</name>
    <dbReference type="NCBI Taxonomy" id="76867"/>
    <lineage>
        <taxon>Eukaryota</taxon>
        <taxon>Fungi</taxon>
        <taxon>Dikarya</taxon>
        <taxon>Basidiomycota</taxon>
        <taxon>Agaricomycotina</taxon>
        <taxon>Agaricomycetes</taxon>
        <taxon>Agaricomycetidae</taxon>
        <taxon>Agaricales</taxon>
        <taxon>Agaricineae</taxon>
        <taxon>Hymenogastraceae</taxon>
        <taxon>Hebeloma</taxon>
    </lineage>
</organism>
<feature type="compositionally biased region" description="Basic and acidic residues" evidence="9">
    <location>
        <begin position="121"/>
        <end position="132"/>
    </location>
</feature>
<feature type="compositionally biased region" description="Polar residues" evidence="9">
    <location>
        <begin position="106"/>
        <end position="115"/>
    </location>
</feature>
<dbReference type="EMBL" id="KN831768">
    <property type="protein sequence ID" value="KIM48841.1"/>
    <property type="molecule type" value="Genomic_DNA"/>
</dbReference>
<feature type="compositionally biased region" description="Polar residues" evidence="9">
    <location>
        <begin position="662"/>
        <end position="678"/>
    </location>
</feature>
<reference evidence="12" key="2">
    <citation type="submission" date="2015-01" db="EMBL/GenBank/DDBJ databases">
        <title>Evolutionary Origins and Diversification of the Mycorrhizal Mutualists.</title>
        <authorList>
            <consortium name="DOE Joint Genome Institute"/>
            <consortium name="Mycorrhizal Genomics Consortium"/>
            <person name="Kohler A."/>
            <person name="Kuo A."/>
            <person name="Nagy L.G."/>
            <person name="Floudas D."/>
            <person name="Copeland A."/>
            <person name="Barry K.W."/>
            <person name="Cichocki N."/>
            <person name="Veneault-Fourrey C."/>
            <person name="LaButti K."/>
            <person name="Lindquist E.A."/>
            <person name="Lipzen A."/>
            <person name="Lundell T."/>
            <person name="Morin E."/>
            <person name="Murat C."/>
            <person name="Riley R."/>
            <person name="Ohm R."/>
            <person name="Sun H."/>
            <person name="Tunlid A."/>
            <person name="Henrissat B."/>
            <person name="Grigoriev I.V."/>
            <person name="Hibbett D.S."/>
            <person name="Martin F."/>
        </authorList>
    </citation>
    <scope>NUCLEOTIDE SEQUENCE [LARGE SCALE GENOMIC DNA]</scope>
    <source>
        <strain evidence="12">h7</strain>
    </source>
</reference>
<dbReference type="OrthoDB" id="8062037at2759"/>
<keyword evidence="4" id="KW-0479">Metal-binding</keyword>
<feature type="region of interest" description="Disordered" evidence="9">
    <location>
        <begin position="855"/>
        <end position="922"/>
    </location>
</feature>
<gene>
    <name evidence="11" type="ORF">M413DRAFT_87688</name>
</gene>
<feature type="compositionally biased region" description="Polar residues" evidence="9">
    <location>
        <begin position="326"/>
        <end position="347"/>
    </location>
</feature>
<keyword evidence="3" id="KW-0808">Transferase</keyword>
<dbReference type="SUPFAM" id="SSF57850">
    <property type="entry name" value="RING/U-box"/>
    <property type="match status" value="1"/>
</dbReference>
<feature type="compositionally biased region" description="Basic residues" evidence="9">
    <location>
        <begin position="50"/>
        <end position="69"/>
    </location>
</feature>
<feature type="region of interest" description="Disordered" evidence="9">
    <location>
        <begin position="756"/>
        <end position="833"/>
    </location>
</feature>
<feature type="compositionally biased region" description="Low complexity" evidence="9">
    <location>
        <begin position="252"/>
        <end position="263"/>
    </location>
</feature>
<dbReference type="STRING" id="686832.A0A0C3CYC4"/>
<dbReference type="Proteomes" id="UP000053424">
    <property type="component" value="Unassembled WGS sequence"/>
</dbReference>
<evidence type="ECO:0000256" key="2">
    <source>
        <dbReference type="ARBA" id="ARBA00012483"/>
    </source>
</evidence>
<dbReference type="InterPro" id="IPR011016">
    <property type="entry name" value="Znf_RING-CH"/>
</dbReference>
<keyword evidence="5 8" id="KW-0863">Zinc-finger</keyword>
<feature type="compositionally biased region" description="Low complexity" evidence="9">
    <location>
        <begin position="390"/>
        <end position="408"/>
    </location>
</feature>
<accession>A0A0C3CYC4</accession>
<feature type="compositionally biased region" description="Low complexity" evidence="9">
    <location>
        <begin position="312"/>
        <end position="325"/>
    </location>
</feature>
<evidence type="ECO:0000256" key="4">
    <source>
        <dbReference type="ARBA" id="ARBA00022723"/>
    </source>
</evidence>
<feature type="region of interest" description="Disordered" evidence="9">
    <location>
        <begin position="390"/>
        <end position="508"/>
    </location>
</feature>
<proteinExistence type="predicted"/>
<dbReference type="Gene3D" id="3.30.40.10">
    <property type="entry name" value="Zinc/RING finger domain, C3HC4 (zinc finger)"/>
    <property type="match status" value="1"/>
</dbReference>
<feature type="compositionally biased region" description="Polar residues" evidence="9">
    <location>
        <begin position="141"/>
        <end position="159"/>
    </location>
</feature>
<dbReference type="Pfam" id="PF13639">
    <property type="entry name" value="zf-RING_2"/>
    <property type="match status" value="1"/>
</dbReference>
<dbReference type="PROSITE" id="PS50089">
    <property type="entry name" value="ZF_RING_2"/>
    <property type="match status" value="1"/>
</dbReference>
<feature type="compositionally biased region" description="Low complexity" evidence="9">
    <location>
        <begin position="279"/>
        <end position="296"/>
    </location>
</feature>
<keyword evidence="12" id="KW-1185">Reference proteome</keyword>
<reference evidence="11 12" key="1">
    <citation type="submission" date="2014-04" db="EMBL/GenBank/DDBJ databases">
        <authorList>
            <consortium name="DOE Joint Genome Institute"/>
            <person name="Kuo A."/>
            <person name="Gay G."/>
            <person name="Dore J."/>
            <person name="Kohler A."/>
            <person name="Nagy L.G."/>
            <person name="Floudas D."/>
            <person name="Copeland A."/>
            <person name="Barry K.W."/>
            <person name="Cichocki N."/>
            <person name="Veneault-Fourrey C."/>
            <person name="LaButti K."/>
            <person name="Lindquist E.A."/>
            <person name="Lipzen A."/>
            <person name="Lundell T."/>
            <person name="Morin E."/>
            <person name="Murat C."/>
            <person name="Sun H."/>
            <person name="Tunlid A."/>
            <person name="Henrissat B."/>
            <person name="Grigoriev I.V."/>
            <person name="Hibbett D.S."/>
            <person name="Martin F."/>
            <person name="Nordberg H.P."/>
            <person name="Cantor M.N."/>
            <person name="Hua S.X."/>
        </authorList>
    </citation>
    <scope>NUCLEOTIDE SEQUENCE [LARGE SCALE GENOMIC DNA]</scope>
    <source>
        <strain evidence="12">h7</strain>
    </source>
</reference>
<dbReference type="CDD" id="cd16448">
    <property type="entry name" value="RING-H2"/>
    <property type="match status" value="1"/>
</dbReference>
<feature type="compositionally biased region" description="Pro residues" evidence="9">
    <location>
        <begin position="209"/>
        <end position="228"/>
    </location>
</feature>
<feature type="compositionally biased region" description="Low complexity" evidence="9">
    <location>
        <begin position="533"/>
        <end position="550"/>
    </location>
</feature>
<keyword evidence="6" id="KW-0833">Ubl conjugation pathway</keyword>
<evidence type="ECO:0000313" key="11">
    <source>
        <dbReference type="EMBL" id="KIM48841.1"/>
    </source>
</evidence>
<dbReference type="AlphaFoldDB" id="A0A0C3CYC4"/>
<feature type="compositionally biased region" description="Pro residues" evidence="9">
    <location>
        <begin position="12"/>
        <end position="21"/>
    </location>
</feature>
<dbReference type="InterPro" id="IPR001841">
    <property type="entry name" value="Znf_RING"/>
</dbReference>
<feature type="compositionally biased region" description="Pro residues" evidence="9">
    <location>
        <begin position="814"/>
        <end position="832"/>
    </location>
</feature>
<feature type="compositionally biased region" description="Low complexity" evidence="9">
    <location>
        <begin position="31"/>
        <end position="46"/>
    </location>
</feature>
<evidence type="ECO:0000256" key="7">
    <source>
        <dbReference type="ARBA" id="ARBA00022833"/>
    </source>
</evidence>
<dbReference type="FunFam" id="3.30.40.10:FF:000728">
    <property type="entry name" value="Unplaced genomic scaffold supercont1.4, whole genome shotgun sequence"/>
    <property type="match status" value="1"/>
</dbReference>
<evidence type="ECO:0000256" key="9">
    <source>
        <dbReference type="SAM" id="MobiDB-lite"/>
    </source>
</evidence>
<feature type="region of interest" description="Disordered" evidence="9">
    <location>
        <begin position="1"/>
        <end position="363"/>
    </location>
</feature>
<feature type="compositionally biased region" description="Acidic residues" evidence="9">
    <location>
        <begin position="692"/>
        <end position="711"/>
    </location>
</feature>
<feature type="compositionally biased region" description="Low complexity" evidence="9">
    <location>
        <begin position="790"/>
        <end position="808"/>
    </location>
</feature>
<protein>
    <recommendedName>
        <fullName evidence="2">RING-type E3 ubiquitin transferase</fullName>
        <ecNumber evidence="2">2.3.2.27</ecNumber>
    </recommendedName>
</protein>
<evidence type="ECO:0000256" key="5">
    <source>
        <dbReference type="ARBA" id="ARBA00022771"/>
    </source>
</evidence>
<dbReference type="InterPro" id="IPR013083">
    <property type="entry name" value="Znf_RING/FYVE/PHD"/>
</dbReference>
<dbReference type="SMART" id="SM00744">
    <property type="entry name" value="RINGv"/>
    <property type="match status" value="1"/>
</dbReference>
<dbReference type="GO" id="GO:0005634">
    <property type="term" value="C:nucleus"/>
    <property type="evidence" value="ECO:0007669"/>
    <property type="project" value="TreeGrafter"/>
</dbReference>
<evidence type="ECO:0000256" key="1">
    <source>
        <dbReference type="ARBA" id="ARBA00000900"/>
    </source>
</evidence>
<evidence type="ECO:0000313" key="12">
    <source>
        <dbReference type="Proteomes" id="UP000053424"/>
    </source>
</evidence>
<keyword evidence="7" id="KW-0862">Zinc</keyword>
<dbReference type="InterPro" id="IPR045191">
    <property type="entry name" value="MBR1/2-like"/>
</dbReference>
<dbReference type="PANTHER" id="PTHR22937:SF65">
    <property type="entry name" value="E3 UBIQUITIN-PROTEIN LIGASE ARK2C"/>
    <property type="match status" value="1"/>
</dbReference>
<dbReference type="SMART" id="SM00184">
    <property type="entry name" value="RING"/>
    <property type="match status" value="1"/>
</dbReference>
<feature type="region of interest" description="Disordered" evidence="9">
    <location>
        <begin position="526"/>
        <end position="740"/>
    </location>
</feature>
<dbReference type="HOGENOM" id="CLU_006852_0_0_1"/>
<dbReference type="EC" id="2.3.2.27" evidence="2"/>